<dbReference type="EMBL" id="FIZY01000036">
    <property type="protein sequence ID" value="CZF85336.1"/>
    <property type="molecule type" value="Genomic_DNA"/>
</dbReference>
<evidence type="ECO:0000313" key="1">
    <source>
        <dbReference type="EMBL" id="CZF85336.1"/>
    </source>
</evidence>
<organism evidence="1 2">
    <name type="scientific">Grimontia marina</name>
    <dbReference type="NCBI Taxonomy" id="646534"/>
    <lineage>
        <taxon>Bacteria</taxon>
        <taxon>Pseudomonadati</taxon>
        <taxon>Pseudomonadota</taxon>
        <taxon>Gammaproteobacteria</taxon>
        <taxon>Vibrionales</taxon>
        <taxon>Vibrionaceae</taxon>
        <taxon>Grimontia</taxon>
    </lineage>
</organism>
<dbReference type="Proteomes" id="UP000073601">
    <property type="component" value="Unassembled WGS sequence"/>
</dbReference>
<dbReference type="OrthoDB" id="5918540at2"/>
<gene>
    <name evidence="1" type="ORF">GMA8713_03487</name>
</gene>
<accession>A0A128FGE9</accession>
<sequence>MMADKENYRMAIDILCCHLGMSFDEACAELGLADDENQKLKEVSDVQQSLMGLLPEDSK</sequence>
<name>A0A128FGE9_9GAMM</name>
<evidence type="ECO:0000313" key="2">
    <source>
        <dbReference type="Proteomes" id="UP000073601"/>
    </source>
</evidence>
<proteinExistence type="predicted"/>
<evidence type="ECO:0008006" key="3">
    <source>
        <dbReference type="Google" id="ProtNLM"/>
    </source>
</evidence>
<protein>
    <recommendedName>
        <fullName evidence="3">Dethiobiotin synthetase</fullName>
    </recommendedName>
</protein>
<keyword evidence="2" id="KW-1185">Reference proteome</keyword>
<dbReference type="RefSeq" id="WP_062712629.1">
    <property type="nucleotide sequence ID" value="NZ_CAWRCI010000036.1"/>
</dbReference>
<dbReference type="AlphaFoldDB" id="A0A128FGE9"/>
<reference evidence="2" key="1">
    <citation type="submission" date="2016-02" db="EMBL/GenBank/DDBJ databases">
        <authorList>
            <person name="Rodrigo-Torres Lidia"/>
            <person name="Arahal R.David."/>
        </authorList>
    </citation>
    <scope>NUCLEOTIDE SEQUENCE [LARGE SCALE GENOMIC DNA]</scope>
    <source>
        <strain evidence="2">CECT 8713</strain>
    </source>
</reference>